<reference evidence="2 3" key="1">
    <citation type="submission" date="2016-10" db="EMBL/GenBank/DDBJ databases">
        <authorList>
            <person name="de Groot N.N."/>
        </authorList>
    </citation>
    <scope>NUCLEOTIDE SEQUENCE [LARGE SCALE GENOMIC DNA]</scope>
    <source>
        <strain evidence="2 3">Calf135</strain>
    </source>
</reference>
<dbReference type="Gene3D" id="3.80.30.20">
    <property type="entry name" value="tm_1862 like domain"/>
    <property type="match status" value="1"/>
</dbReference>
<dbReference type="SFLD" id="SFLDG01082">
    <property type="entry name" value="B12-binding_domain_containing"/>
    <property type="match status" value="1"/>
</dbReference>
<organism evidence="2 3">
    <name type="scientific">Peptostreptococcus russellii</name>
    <dbReference type="NCBI Taxonomy" id="215200"/>
    <lineage>
        <taxon>Bacteria</taxon>
        <taxon>Bacillati</taxon>
        <taxon>Bacillota</taxon>
        <taxon>Clostridia</taxon>
        <taxon>Peptostreptococcales</taxon>
        <taxon>Peptostreptococcaceae</taxon>
        <taxon>Peptostreptococcus</taxon>
    </lineage>
</organism>
<evidence type="ECO:0000313" key="2">
    <source>
        <dbReference type="EMBL" id="SEN33210.1"/>
    </source>
</evidence>
<gene>
    <name evidence="2" type="ORF">SAMN05216454_102187</name>
</gene>
<dbReference type="STRING" id="215200.SAMN05216454_102187"/>
<dbReference type="InterPro" id="IPR007197">
    <property type="entry name" value="rSAM"/>
</dbReference>
<dbReference type="SUPFAM" id="SSF102114">
    <property type="entry name" value="Radical SAM enzymes"/>
    <property type="match status" value="1"/>
</dbReference>
<protein>
    <submittedName>
        <fullName evidence="2">Radical SAM family uncharacterized protein</fullName>
    </submittedName>
</protein>
<dbReference type="InterPro" id="IPR023404">
    <property type="entry name" value="rSAM_horseshoe"/>
</dbReference>
<dbReference type="PROSITE" id="PS51918">
    <property type="entry name" value="RADICAL_SAM"/>
    <property type="match status" value="1"/>
</dbReference>
<dbReference type="PANTHER" id="PTHR42731">
    <property type="entry name" value="SLL1084 PROTEIN"/>
    <property type="match status" value="1"/>
</dbReference>
<proteinExistence type="predicted"/>
<dbReference type="PANTHER" id="PTHR42731:SF1">
    <property type="entry name" value="RADICAL SAM DOMAIN PROTEIN"/>
    <property type="match status" value="1"/>
</dbReference>
<dbReference type="RefSeq" id="WP_091974208.1">
    <property type="nucleotide sequence ID" value="NZ_FODF01000002.1"/>
</dbReference>
<keyword evidence="3" id="KW-1185">Reference proteome</keyword>
<dbReference type="InterPro" id="IPR006638">
    <property type="entry name" value="Elp3/MiaA/NifB-like_rSAM"/>
</dbReference>
<dbReference type="EMBL" id="FODF01000002">
    <property type="protein sequence ID" value="SEN33210.1"/>
    <property type="molecule type" value="Genomic_DNA"/>
</dbReference>
<accession>A0A1H8FNP2</accession>
<dbReference type="GO" id="GO:0051536">
    <property type="term" value="F:iron-sulfur cluster binding"/>
    <property type="evidence" value="ECO:0007669"/>
    <property type="project" value="InterPro"/>
</dbReference>
<dbReference type="CDD" id="cd01335">
    <property type="entry name" value="Radical_SAM"/>
    <property type="match status" value="1"/>
</dbReference>
<name>A0A1H8FNP2_9FIRM</name>
<dbReference type="InterPro" id="IPR023862">
    <property type="entry name" value="CHP03960_rSAM"/>
</dbReference>
<sequence length="619" mass="71380">MEKVNIKRILKKVEKPARYLGNELNTIHKDTSNENLIRYAHCFPDIYEVGMSHLGSHILYNCINKEEDVFCERVYTPGVDMEEKMRENNIPLFGLESREAITNFDFVTFSLQYEMCYTNILNMLDLARIPMLAKDRGEKDPFILVGGSCAYNVEPLADFVDIVVLGEGEYMNLDVIRAYKEWIKSNPYENGQTRVDFLKKIATIDGVYIPSFYEFEYNEDGTVKKLNKLVDIAPDRPRKRIVENMDLAEYPEKMIVPFIETVHDRIVLELFRGCTRGCRFCQAGMIYRPIREKSLERLKEIVDNMVKNTGYDEISLSSLSTSDYSKIQEITDFLVEEYAPQNIGVSLPSLRLDNFSMEIAEKIQQVRKTGLTFAPEAGTQRLRDVINKGVTEEDLRNAVGKAFEMGWNSVKLYFMIGLPTETYEDLDGIRDLAYEVIDIYREVHGGKLRGKFGVTVSTSTFVPKPFTPFQWHGQDTQDEIKAKQKHLIGRLRNGNIKYNYHDSKTSLMEAVFARGDRRLGAVLLEVFKNGAKFDGWSEHFDLDRWLNAMEKEGLDPSFYAHRERSYDEVFPWDHIDVGVTKEFLIRENETARNDKITKDCRHGCNGCGINTNDIGRGLC</sequence>
<dbReference type="Proteomes" id="UP000199512">
    <property type="component" value="Unassembled WGS sequence"/>
</dbReference>
<feature type="domain" description="Radical SAM core" evidence="1">
    <location>
        <begin position="260"/>
        <end position="499"/>
    </location>
</feature>
<dbReference type="InterPro" id="IPR058240">
    <property type="entry name" value="rSAM_sf"/>
</dbReference>
<evidence type="ECO:0000259" key="1">
    <source>
        <dbReference type="PROSITE" id="PS51918"/>
    </source>
</evidence>
<dbReference type="SMART" id="SM00729">
    <property type="entry name" value="Elp3"/>
    <property type="match status" value="1"/>
</dbReference>
<evidence type="ECO:0000313" key="3">
    <source>
        <dbReference type="Proteomes" id="UP000199512"/>
    </source>
</evidence>
<dbReference type="InterPro" id="IPR045784">
    <property type="entry name" value="Radical_SAM_N2"/>
</dbReference>
<dbReference type="SFLD" id="SFLDS00029">
    <property type="entry name" value="Radical_SAM"/>
    <property type="match status" value="1"/>
</dbReference>
<dbReference type="AlphaFoldDB" id="A0A1H8FNP2"/>
<dbReference type="Pfam" id="PF19864">
    <property type="entry name" value="Radical_SAM_N2"/>
    <property type="match status" value="1"/>
</dbReference>
<dbReference type="Pfam" id="PF04055">
    <property type="entry name" value="Radical_SAM"/>
    <property type="match status" value="1"/>
</dbReference>
<dbReference type="NCBIfam" id="TIGR03960">
    <property type="entry name" value="rSAM_fuse_unch"/>
    <property type="match status" value="1"/>
</dbReference>
<dbReference type="GO" id="GO:0003824">
    <property type="term" value="F:catalytic activity"/>
    <property type="evidence" value="ECO:0007669"/>
    <property type="project" value="InterPro"/>
</dbReference>
<dbReference type="OrthoDB" id="9806827at2"/>